<sequence length="115" mass="11733">MTHPSNSDAGYPNENPDWGSQGRPPMPAYGEQSYGPPPSHPPTGEKMSGLAVASFVFGLTGCLSLFGVILGISALRQIKRDGDRGRGFAITGIVLGGICNGTAAILVIASFAAGS</sequence>
<name>A0ABP8UNX2_9ACTN</name>
<proteinExistence type="predicted"/>
<keyword evidence="2" id="KW-0472">Membrane</keyword>
<keyword evidence="2" id="KW-0812">Transmembrane</keyword>
<evidence type="ECO:0000256" key="2">
    <source>
        <dbReference type="SAM" id="Phobius"/>
    </source>
</evidence>
<keyword evidence="5" id="KW-1185">Reference proteome</keyword>
<accession>A0ABP8UNX2</accession>
<protein>
    <recommendedName>
        <fullName evidence="3">DUF4190 domain-containing protein</fullName>
    </recommendedName>
</protein>
<dbReference type="Pfam" id="PF13828">
    <property type="entry name" value="DUF4190"/>
    <property type="match status" value="1"/>
</dbReference>
<feature type="transmembrane region" description="Helical" evidence="2">
    <location>
        <begin position="87"/>
        <end position="113"/>
    </location>
</feature>
<dbReference type="InterPro" id="IPR025241">
    <property type="entry name" value="DUF4190"/>
</dbReference>
<organism evidence="4 5">
    <name type="scientific">Actinoallomurus vinaceus</name>
    <dbReference type="NCBI Taxonomy" id="1080074"/>
    <lineage>
        <taxon>Bacteria</taxon>
        <taxon>Bacillati</taxon>
        <taxon>Actinomycetota</taxon>
        <taxon>Actinomycetes</taxon>
        <taxon>Streptosporangiales</taxon>
        <taxon>Thermomonosporaceae</taxon>
        <taxon>Actinoallomurus</taxon>
    </lineage>
</organism>
<reference evidence="5" key="1">
    <citation type="journal article" date="2019" name="Int. J. Syst. Evol. Microbiol.">
        <title>The Global Catalogue of Microorganisms (GCM) 10K type strain sequencing project: providing services to taxonomists for standard genome sequencing and annotation.</title>
        <authorList>
            <consortium name="The Broad Institute Genomics Platform"/>
            <consortium name="The Broad Institute Genome Sequencing Center for Infectious Disease"/>
            <person name="Wu L."/>
            <person name="Ma J."/>
        </authorList>
    </citation>
    <scope>NUCLEOTIDE SEQUENCE [LARGE SCALE GENOMIC DNA]</scope>
    <source>
        <strain evidence="5">JCM 17939</strain>
    </source>
</reference>
<evidence type="ECO:0000313" key="4">
    <source>
        <dbReference type="EMBL" id="GAA4636282.1"/>
    </source>
</evidence>
<evidence type="ECO:0000259" key="3">
    <source>
        <dbReference type="Pfam" id="PF13828"/>
    </source>
</evidence>
<evidence type="ECO:0000256" key="1">
    <source>
        <dbReference type="SAM" id="MobiDB-lite"/>
    </source>
</evidence>
<feature type="transmembrane region" description="Helical" evidence="2">
    <location>
        <begin position="50"/>
        <end position="75"/>
    </location>
</feature>
<dbReference type="Proteomes" id="UP001501442">
    <property type="component" value="Unassembled WGS sequence"/>
</dbReference>
<feature type="domain" description="DUF4190" evidence="3">
    <location>
        <begin position="50"/>
        <end position="101"/>
    </location>
</feature>
<gene>
    <name evidence="4" type="ORF">GCM10023196_085420</name>
</gene>
<feature type="region of interest" description="Disordered" evidence="1">
    <location>
        <begin position="1"/>
        <end position="45"/>
    </location>
</feature>
<evidence type="ECO:0000313" key="5">
    <source>
        <dbReference type="Proteomes" id="UP001501442"/>
    </source>
</evidence>
<comment type="caution">
    <text evidence="4">The sequence shown here is derived from an EMBL/GenBank/DDBJ whole genome shotgun (WGS) entry which is preliminary data.</text>
</comment>
<keyword evidence="2" id="KW-1133">Transmembrane helix</keyword>
<dbReference type="EMBL" id="BAABHK010000017">
    <property type="protein sequence ID" value="GAA4636282.1"/>
    <property type="molecule type" value="Genomic_DNA"/>
</dbReference>